<dbReference type="EMBL" id="GBXM01099399">
    <property type="protein sequence ID" value="JAH09178.1"/>
    <property type="molecule type" value="Transcribed_RNA"/>
</dbReference>
<organism evidence="2">
    <name type="scientific">Anguilla anguilla</name>
    <name type="common">European freshwater eel</name>
    <name type="synonym">Muraena anguilla</name>
    <dbReference type="NCBI Taxonomy" id="7936"/>
    <lineage>
        <taxon>Eukaryota</taxon>
        <taxon>Metazoa</taxon>
        <taxon>Chordata</taxon>
        <taxon>Craniata</taxon>
        <taxon>Vertebrata</taxon>
        <taxon>Euteleostomi</taxon>
        <taxon>Actinopterygii</taxon>
        <taxon>Neopterygii</taxon>
        <taxon>Teleostei</taxon>
        <taxon>Anguilliformes</taxon>
        <taxon>Anguillidae</taxon>
        <taxon>Anguilla</taxon>
    </lineage>
</organism>
<reference evidence="2" key="1">
    <citation type="submission" date="2014-11" db="EMBL/GenBank/DDBJ databases">
        <authorList>
            <person name="Amaro Gonzalez C."/>
        </authorList>
    </citation>
    <scope>NUCLEOTIDE SEQUENCE</scope>
</reference>
<sequence length="40" mass="4536">MIISKIVDDTYIMPCSANECSNDSEREGKDTEKEFPKTIP</sequence>
<name>A0A0E9PZ60_ANGAN</name>
<evidence type="ECO:0000313" key="2">
    <source>
        <dbReference type="EMBL" id="JAH09178.1"/>
    </source>
</evidence>
<accession>A0A0E9PZ60</accession>
<evidence type="ECO:0000256" key="1">
    <source>
        <dbReference type="SAM" id="MobiDB-lite"/>
    </source>
</evidence>
<protein>
    <submittedName>
        <fullName evidence="2">Uncharacterized protein</fullName>
    </submittedName>
</protein>
<proteinExistence type="predicted"/>
<feature type="region of interest" description="Disordered" evidence="1">
    <location>
        <begin position="16"/>
        <end position="40"/>
    </location>
</feature>
<dbReference type="AlphaFoldDB" id="A0A0E9PZ60"/>
<reference evidence="2" key="2">
    <citation type="journal article" date="2015" name="Fish Shellfish Immunol.">
        <title>Early steps in the European eel (Anguilla anguilla)-Vibrio vulnificus interaction in the gills: Role of the RtxA13 toxin.</title>
        <authorList>
            <person name="Callol A."/>
            <person name="Pajuelo D."/>
            <person name="Ebbesson L."/>
            <person name="Teles M."/>
            <person name="MacKenzie S."/>
            <person name="Amaro C."/>
        </authorList>
    </citation>
    <scope>NUCLEOTIDE SEQUENCE</scope>
</reference>
<feature type="compositionally biased region" description="Basic and acidic residues" evidence="1">
    <location>
        <begin position="23"/>
        <end position="40"/>
    </location>
</feature>